<reference evidence="2 3" key="1">
    <citation type="journal article" date="2018" name="Nat. Biotechnol.">
        <title>A standardized bacterial taxonomy based on genome phylogeny substantially revises the tree of life.</title>
        <authorList>
            <person name="Parks D.H."/>
            <person name="Chuvochina M."/>
            <person name="Waite D.W."/>
            <person name="Rinke C."/>
            <person name="Skarshewski A."/>
            <person name="Chaumeil P.A."/>
            <person name="Hugenholtz P."/>
        </authorList>
    </citation>
    <scope>NUCLEOTIDE SEQUENCE [LARGE SCALE GENOMIC DNA]</scope>
    <source>
        <strain evidence="2">UBA10948</strain>
    </source>
</reference>
<proteinExistence type="inferred from homology"/>
<dbReference type="InterPro" id="IPR036390">
    <property type="entry name" value="WH_DNA-bd_sf"/>
</dbReference>
<dbReference type="Pfam" id="PF01316">
    <property type="entry name" value="Arg_repressor"/>
    <property type="match status" value="1"/>
</dbReference>
<dbReference type="Gene3D" id="1.10.10.10">
    <property type="entry name" value="Winged helix-like DNA-binding domain superfamily/Winged helix DNA-binding domain"/>
    <property type="match status" value="1"/>
</dbReference>
<dbReference type="SUPFAM" id="SSF46785">
    <property type="entry name" value="Winged helix' DNA-binding domain"/>
    <property type="match status" value="1"/>
</dbReference>
<evidence type="ECO:0000259" key="1">
    <source>
        <dbReference type="Pfam" id="PF01316"/>
    </source>
</evidence>
<dbReference type="InterPro" id="IPR036388">
    <property type="entry name" value="WH-like_DNA-bd_sf"/>
</dbReference>
<accession>A0A354YXB6</accession>
<gene>
    <name evidence="2" type="ORF">DDZ44_08640</name>
</gene>
<protein>
    <submittedName>
        <fullName evidence="2">Arginine repressor</fullName>
    </submittedName>
</protein>
<dbReference type="InterPro" id="IPR001669">
    <property type="entry name" value="Arg_repress"/>
</dbReference>
<dbReference type="HAMAP" id="MF_00173">
    <property type="entry name" value="Arg_repressor"/>
    <property type="match status" value="1"/>
</dbReference>
<evidence type="ECO:0000313" key="3">
    <source>
        <dbReference type="Proteomes" id="UP000263273"/>
    </source>
</evidence>
<feature type="domain" description="Arginine repressor DNA-binding" evidence="1">
    <location>
        <begin position="2"/>
        <end position="40"/>
    </location>
</feature>
<feature type="non-terminal residue" evidence="2">
    <location>
        <position position="40"/>
    </location>
</feature>
<dbReference type="GO" id="GO:0006525">
    <property type="term" value="P:arginine metabolic process"/>
    <property type="evidence" value="ECO:0007669"/>
    <property type="project" value="InterPro"/>
</dbReference>
<dbReference type="AlphaFoldDB" id="A0A354YXB6"/>
<sequence>MKLRRQLCIIDIISQKEVGTQEELCETLKNQGFDVTQATV</sequence>
<dbReference type="GO" id="GO:0003700">
    <property type="term" value="F:DNA-binding transcription factor activity"/>
    <property type="evidence" value="ECO:0007669"/>
    <property type="project" value="InterPro"/>
</dbReference>
<dbReference type="InterPro" id="IPR020900">
    <property type="entry name" value="Arg_repress_DNA-bd"/>
</dbReference>
<name>A0A354YXB6_9FIRM</name>
<evidence type="ECO:0000313" key="2">
    <source>
        <dbReference type="EMBL" id="HBK53988.1"/>
    </source>
</evidence>
<organism evidence="2 3">
    <name type="scientific">Syntrophomonas wolfei</name>
    <dbReference type="NCBI Taxonomy" id="863"/>
    <lineage>
        <taxon>Bacteria</taxon>
        <taxon>Bacillati</taxon>
        <taxon>Bacillota</taxon>
        <taxon>Clostridia</taxon>
        <taxon>Eubacteriales</taxon>
        <taxon>Syntrophomonadaceae</taxon>
        <taxon>Syntrophomonas</taxon>
    </lineage>
</organism>
<dbReference type="Proteomes" id="UP000263273">
    <property type="component" value="Unassembled WGS sequence"/>
</dbReference>
<comment type="caution">
    <text evidence="2">The sequence shown here is derived from an EMBL/GenBank/DDBJ whole genome shotgun (WGS) entry which is preliminary data.</text>
</comment>
<dbReference type="EMBL" id="DNZF01000190">
    <property type="protein sequence ID" value="HBK53988.1"/>
    <property type="molecule type" value="Genomic_DNA"/>
</dbReference>